<name>A0A8R2C7M0_BOMMO</name>
<dbReference type="PANTHER" id="PTHR21137:SF35">
    <property type="entry name" value="ODORANT RECEPTOR 19A-RELATED"/>
    <property type="match status" value="1"/>
</dbReference>
<feature type="transmembrane region" description="Helical" evidence="10">
    <location>
        <begin position="143"/>
        <end position="166"/>
    </location>
</feature>
<evidence type="ECO:0000256" key="8">
    <source>
        <dbReference type="ARBA" id="ARBA00023170"/>
    </source>
</evidence>
<keyword evidence="7 10" id="KW-0472">Membrane</keyword>
<evidence type="ECO:0000256" key="1">
    <source>
        <dbReference type="ARBA" id="ARBA00004651"/>
    </source>
</evidence>
<feature type="transmembrane region" description="Helical" evidence="10">
    <location>
        <begin position="279"/>
        <end position="302"/>
    </location>
</feature>
<reference evidence="11" key="2">
    <citation type="submission" date="2022-06" db="UniProtKB">
        <authorList>
            <consortium name="EnsemblMetazoa"/>
        </authorList>
    </citation>
    <scope>IDENTIFICATION</scope>
    <source>
        <strain evidence="11">p50T (Dazao)</strain>
    </source>
</reference>
<evidence type="ECO:0000313" key="11">
    <source>
        <dbReference type="EnsemblMetazoa" id="XP_012548773.2"/>
    </source>
</evidence>
<keyword evidence="3 10" id="KW-0716">Sensory transduction</keyword>
<feature type="transmembrane region" description="Helical" evidence="10">
    <location>
        <begin position="314"/>
        <end position="334"/>
    </location>
</feature>
<evidence type="ECO:0000256" key="10">
    <source>
        <dbReference type="RuleBase" id="RU351113"/>
    </source>
</evidence>
<dbReference type="GO" id="GO:0005549">
    <property type="term" value="F:odorant binding"/>
    <property type="evidence" value="ECO:0007669"/>
    <property type="project" value="InterPro"/>
</dbReference>
<keyword evidence="8 10" id="KW-0675">Receptor</keyword>
<dbReference type="GO" id="GO:0004984">
    <property type="term" value="F:olfactory receptor activity"/>
    <property type="evidence" value="ECO:0007669"/>
    <property type="project" value="InterPro"/>
</dbReference>
<protein>
    <recommendedName>
        <fullName evidence="10">Odorant receptor</fullName>
    </recommendedName>
</protein>
<keyword evidence="2" id="KW-1003">Cell membrane</keyword>
<comment type="subcellular location">
    <subcellularLocation>
        <location evidence="1 10">Cell membrane</location>
        <topology evidence="1 10">Multi-pass membrane protein</topology>
    </subcellularLocation>
</comment>
<dbReference type="EnsemblMetazoa" id="XM_012693319.3">
    <property type="protein sequence ID" value="XP_012548773.2"/>
    <property type="gene ID" value="LOC101740152"/>
</dbReference>
<comment type="similarity">
    <text evidence="10">Belongs to the insect chemoreceptor superfamily. Heteromeric odorant receptor channel (TC 1.A.69) family.</text>
</comment>
<keyword evidence="5 10" id="KW-0552">Olfaction</keyword>
<evidence type="ECO:0000256" key="5">
    <source>
        <dbReference type="ARBA" id="ARBA00022725"/>
    </source>
</evidence>
<evidence type="ECO:0000313" key="12">
    <source>
        <dbReference type="Proteomes" id="UP000005204"/>
    </source>
</evidence>
<keyword evidence="4 10" id="KW-0812">Transmembrane</keyword>
<evidence type="ECO:0000256" key="9">
    <source>
        <dbReference type="ARBA" id="ARBA00023224"/>
    </source>
</evidence>
<dbReference type="PANTHER" id="PTHR21137">
    <property type="entry name" value="ODORANT RECEPTOR"/>
    <property type="match status" value="1"/>
</dbReference>
<proteinExistence type="inferred from homology"/>
<keyword evidence="6 10" id="KW-1133">Transmembrane helix</keyword>
<evidence type="ECO:0000256" key="7">
    <source>
        <dbReference type="ARBA" id="ARBA00023136"/>
    </source>
</evidence>
<dbReference type="Pfam" id="PF02949">
    <property type="entry name" value="7tm_6"/>
    <property type="match status" value="1"/>
</dbReference>
<dbReference type="AlphaFoldDB" id="A0A8R2C7M0"/>
<dbReference type="GO" id="GO:0005886">
    <property type="term" value="C:plasma membrane"/>
    <property type="evidence" value="ECO:0007669"/>
    <property type="project" value="UniProtKB-SubCell"/>
</dbReference>
<sequence length="410" mass="46825">MSFCRLTMGSSDVDFSKHFSLQVASLKFFRMWLFTPHSARPYHFWCAVLTKTLLGISVFCIPTCAQIIYLIRLVISGGAEIQEIAGIMNLMLTELLGSCKLLDLYVRRDSFHKLLDQLLSTEFVRYKKTHSAILAKAVKLSRCLYCGLLLSISCDVIVHVILVPGLRKFDTLPLKMDFIFFDTNDRSYFTYIYIFQIIYKPLMLVTFSVMQTLPWSAMSFTISQLNVLIYNMENMKEFVKATATERGCDGNEAFKELFREYVFHHSCIMRFIETIQVTFGGQLSSMLFISACIICSTAVQILAIESPLDNLTTVGWILVYLSLCILILFVDCYFGNTITVKCAYLPTAVFSIPWLDQPKNIQVSTLLFMAKTQQPVQLIAAKLVPVSLTTFTQVMNWTYKGFALMNQMKK</sequence>
<accession>A0A8R2C7M0</accession>
<comment type="caution">
    <text evidence="10">Lacks conserved residue(s) required for the propagation of feature annotation.</text>
</comment>
<evidence type="ECO:0000256" key="4">
    <source>
        <dbReference type="ARBA" id="ARBA00022692"/>
    </source>
</evidence>
<feature type="transmembrane region" description="Helical" evidence="10">
    <location>
        <begin position="188"/>
        <end position="210"/>
    </location>
</feature>
<organism evidence="11 12">
    <name type="scientific">Bombyx mori</name>
    <name type="common">Silk moth</name>
    <dbReference type="NCBI Taxonomy" id="7091"/>
    <lineage>
        <taxon>Eukaryota</taxon>
        <taxon>Metazoa</taxon>
        <taxon>Ecdysozoa</taxon>
        <taxon>Arthropoda</taxon>
        <taxon>Hexapoda</taxon>
        <taxon>Insecta</taxon>
        <taxon>Pterygota</taxon>
        <taxon>Neoptera</taxon>
        <taxon>Endopterygota</taxon>
        <taxon>Lepidoptera</taxon>
        <taxon>Glossata</taxon>
        <taxon>Ditrysia</taxon>
        <taxon>Bombycoidea</taxon>
        <taxon>Bombycidae</taxon>
        <taxon>Bombycinae</taxon>
        <taxon>Bombyx</taxon>
    </lineage>
</organism>
<dbReference type="InterPro" id="IPR004117">
    <property type="entry name" value="7tm6_olfct_rcpt"/>
</dbReference>
<keyword evidence="9 10" id="KW-0807">Transducer</keyword>
<keyword evidence="12" id="KW-1185">Reference proteome</keyword>
<feature type="transmembrane region" description="Helical" evidence="10">
    <location>
        <begin position="42"/>
        <end position="71"/>
    </location>
</feature>
<evidence type="ECO:0000256" key="3">
    <source>
        <dbReference type="ARBA" id="ARBA00022606"/>
    </source>
</evidence>
<evidence type="ECO:0000256" key="6">
    <source>
        <dbReference type="ARBA" id="ARBA00022989"/>
    </source>
</evidence>
<dbReference type="GO" id="GO:0007165">
    <property type="term" value="P:signal transduction"/>
    <property type="evidence" value="ECO:0007669"/>
    <property type="project" value="UniProtKB-KW"/>
</dbReference>
<evidence type="ECO:0000256" key="2">
    <source>
        <dbReference type="ARBA" id="ARBA00022475"/>
    </source>
</evidence>
<reference evidence="12" key="1">
    <citation type="journal article" date="2008" name="Insect Biochem. Mol. Biol.">
        <title>The genome of a lepidopteran model insect, the silkworm Bombyx mori.</title>
        <authorList>
            <consortium name="International Silkworm Genome Consortium"/>
        </authorList>
    </citation>
    <scope>NUCLEOTIDE SEQUENCE [LARGE SCALE GENOMIC DNA]</scope>
    <source>
        <strain evidence="12">p50T</strain>
    </source>
</reference>
<dbReference type="Proteomes" id="UP000005204">
    <property type="component" value="Unassembled WGS sequence"/>
</dbReference>